<dbReference type="STRING" id="6277.A0A498S5S7"/>
<keyword evidence="9" id="KW-0460">Magnesium</keyword>
<gene>
    <name evidence="14" type="ORF">NAV_LOCUS1654</name>
</gene>
<keyword evidence="5" id="KW-0436">Ligase</keyword>
<dbReference type="InterPro" id="IPR041913">
    <property type="entry name" value="POLD3_sf"/>
</dbReference>
<comment type="similarity">
    <text evidence="2">Belongs to the folylpolyglutamate synthase family.</text>
</comment>
<keyword evidence="6" id="KW-0479">Metal-binding</keyword>
<dbReference type="GO" id="GO:0006730">
    <property type="term" value="P:one-carbon metabolic process"/>
    <property type="evidence" value="ECO:0007669"/>
    <property type="project" value="UniProtKB-KW"/>
</dbReference>
<dbReference type="EMBL" id="UPTC01000148">
    <property type="protein sequence ID" value="VBB26824.1"/>
    <property type="molecule type" value="Genomic_DNA"/>
</dbReference>
<evidence type="ECO:0000313" key="15">
    <source>
        <dbReference type="Proteomes" id="UP000276991"/>
    </source>
</evidence>
<evidence type="ECO:0000256" key="7">
    <source>
        <dbReference type="ARBA" id="ARBA00022741"/>
    </source>
</evidence>
<evidence type="ECO:0000256" key="6">
    <source>
        <dbReference type="ARBA" id="ARBA00022723"/>
    </source>
</evidence>
<evidence type="ECO:0000256" key="12">
    <source>
        <dbReference type="ARBA" id="ARBA00047493"/>
    </source>
</evidence>
<dbReference type="NCBIfam" id="TIGR01499">
    <property type="entry name" value="folC"/>
    <property type="match status" value="1"/>
</dbReference>
<dbReference type="PROSITE" id="PS01011">
    <property type="entry name" value="FOLYLPOLYGLU_SYNT_1"/>
    <property type="match status" value="1"/>
</dbReference>
<dbReference type="AlphaFoldDB" id="A0A498S5S7"/>
<feature type="region of interest" description="Disordered" evidence="13">
    <location>
        <begin position="338"/>
        <end position="360"/>
    </location>
</feature>
<dbReference type="EC" id="6.3.2.17" evidence="3"/>
<dbReference type="PROSITE" id="PS01012">
    <property type="entry name" value="FOLYLPOLYGLU_SYNT_2"/>
    <property type="match status" value="1"/>
</dbReference>
<dbReference type="PANTHER" id="PTHR11136">
    <property type="entry name" value="FOLYLPOLYGLUTAMATE SYNTHASE-RELATED"/>
    <property type="match status" value="1"/>
</dbReference>
<dbReference type="InterPro" id="IPR018109">
    <property type="entry name" value="Folylpolyglutamate_synth_CS"/>
</dbReference>
<dbReference type="GO" id="GO:0005524">
    <property type="term" value="F:ATP binding"/>
    <property type="evidence" value="ECO:0007669"/>
    <property type="project" value="UniProtKB-KW"/>
</dbReference>
<evidence type="ECO:0000256" key="13">
    <source>
        <dbReference type="SAM" id="MobiDB-lite"/>
    </source>
</evidence>
<dbReference type="OrthoDB" id="5212574at2759"/>
<dbReference type="InterPro" id="IPR036615">
    <property type="entry name" value="Mur_ligase_C_dom_sf"/>
</dbReference>
<dbReference type="Gene3D" id="3.90.1030.20">
    <property type="entry name" value="DNA polymerase delta, p66 (Cdc27) subunit, wHTH domain"/>
    <property type="match status" value="1"/>
</dbReference>
<evidence type="ECO:0000256" key="4">
    <source>
        <dbReference type="ARBA" id="ARBA00022563"/>
    </source>
</evidence>
<feature type="compositionally biased region" description="Polar residues" evidence="13">
    <location>
        <begin position="339"/>
        <end position="357"/>
    </location>
</feature>
<dbReference type="SUPFAM" id="SSF53623">
    <property type="entry name" value="MurD-like peptide ligases, catalytic domain"/>
    <property type="match status" value="1"/>
</dbReference>
<comment type="catalytic activity">
    <reaction evidence="12">
        <text>(6S)-5,6,7,8-tetrahydrofolyl-(gamma-L-Glu)(n) + L-glutamate + ATP = (6S)-5,6,7,8-tetrahydrofolyl-(gamma-L-Glu)(n+1) + ADP + phosphate + H(+)</text>
        <dbReference type="Rhea" id="RHEA:10580"/>
        <dbReference type="Rhea" id="RHEA-COMP:14738"/>
        <dbReference type="Rhea" id="RHEA-COMP:14740"/>
        <dbReference type="ChEBI" id="CHEBI:15378"/>
        <dbReference type="ChEBI" id="CHEBI:29985"/>
        <dbReference type="ChEBI" id="CHEBI:30616"/>
        <dbReference type="ChEBI" id="CHEBI:43474"/>
        <dbReference type="ChEBI" id="CHEBI:141005"/>
        <dbReference type="ChEBI" id="CHEBI:456216"/>
        <dbReference type="EC" id="6.3.2.17"/>
    </reaction>
</comment>
<evidence type="ECO:0000256" key="9">
    <source>
        <dbReference type="ARBA" id="ARBA00022842"/>
    </source>
</evidence>
<evidence type="ECO:0000256" key="2">
    <source>
        <dbReference type="ARBA" id="ARBA00008276"/>
    </source>
</evidence>
<dbReference type="InterPro" id="IPR036565">
    <property type="entry name" value="Mur-like_cat_sf"/>
</dbReference>
<accession>A0A498S5S7</accession>
<proteinExistence type="inferred from homology"/>
<dbReference type="PANTHER" id="PTHR11136:SF5">
    <property type="entry name" value="FOLYLPOLYGLUTAMATE SYNTHASE, MITOCHONDRIAL"/>
    <property type="match status" value="1"/>
</dbReference>
<dbReference type="GO" id="GO:0004326">
    <property type="term" value="F:tetrahydrofolylpolyglutamate synthase activity"/>
    <property type="evidence" value="ECO:0007669"/>
    <property type="project" value="UniProtKB-EC"/>
</dbReference>
<keyword evidence="7" id="KW-0547">Nucleotide-binding</keyword>
<keyword evidence="8" id="KW-0067">ATP-binding</keyword>
<evidence type="ECO:0000256" key="11">
    <source>
        <dbReference type="ARBA" id="ARBA00030876"/>
    </source>
</evidence>
<protein>
    <recommendedName>
        <fullName evidence="3">tetrahydrofolate synthase</fullName>
        <ecNumber evidence="3">6.3.2.17</ecNumber>
    </recommendedName>
    <alternativeName>
        <fullName evidence="11">Folylpoly-gamma-glutamate synthetase</fullName>
    </alternativeName>
    <alternativeName>
        <fullName evidence="10">Tetrahydrofolylpolyglutamate synthase</fullName>
    </alternativeName>
</protein>
<evidence type="ECO:0000256" key="1">
    <source>
        <dbReference type="ARBA" id="ARBA00005150"/>
    </source>
</evidence>
<evidence type="ECO:0000256" key="10">
    <source>
        <dbReference type="ARBA" id="ARBA00030592"/>
    </source>
</evidence>
<dbReference type="SUPFAM" id="SSF53244">
    <property type="entry name" value="MurD-like peptide ligases, peptide-binding domain"/>
    <property type="match status" value="1"/>
</dbReference>
<evidence type="ECO:0000256" key="5">
    <source>
        <dbReference type="ARBA" id="ARBA00022598"/>
    </source>
</evidence>
<dbReference type="Proteomes" id="UP000276991">
    <property type="component" value="Unassembled WGS sequence"/>
</dbReference>
<dbReference type="Gene3D" id="3.90.190.20">
    <property type="entry name" value="Mur ligase, C-terminal domain"/>
    <property type="match status" value="1"/>
</dbReference>
<evidence type="ECO:0000256" key="8">
    <source>
        <dbReference type="ARBA" id="ARBA00022840"/>
    </source>
</evidence>
<dbReference type="GO" id="GO:0005829">
    <property type="term" value="C:cytosol"/>
    <property type="evidence" value="ECO:0007669"/>
    <property type="project" value="TreeGrafter"/>
</dbReference>
<dbReference type="GO" id="GO:0046872">
    <property type="term" value="F:metal ion binding"/>
    <property type="evidence" value="ECO:0007669"/>
    <property type="project" value="UniProtKB-KW"/>
</dbReference>
<reference evidence="14 15" key="1">
    <citation type="submission" date="2018-08" db="EMBL/GenBank/DDBJ databases">
        <authorList>
            <person name="Laetsch R D."/>
            <person name="Stevens L."/>
            <person name="Kumar S."/>
            <person name="Blaxter L. M."/>
        </authorList>
    </citation>
    <scope>NUCLEOTIDE SEQUENCE [LARGE SCALE GENOMIC DNA]</scope>
</reference>
<dbReference type="GO" id="GO:0005739">
    <property type="term" value="C:mitochondrion"/>
    <property type="evidence" value="ECO:0007669"/>
    <property type="project" value="TreeGrafter"/>
</dbReference>
<organism evidence="14 15">
    <name type="scientific">Acanthocheilonema viteae</name>
    <name type="common">Filarial nematode worm</name>
    <name type="synonym">Dipetalonema viteae</name>
    <dbReference type="NCBI Taxonomy" id="6277"/>
    <lineage>
        <taxon>Eukaryota</taxon>
        <taxon>Metazoa</taxon>
        <taxon>Ecdysozoa</taxon>
        <taxon>Nematoda</taxon>
        <taxon>Chromadorea</taxon>
        <taxon>Rhabditida</taxon>
        <taxon>Spirurina</taxon>
        <taxon>Spiruromorpha</taxon>
        <taxon>Filarioidea</taxon>
        <taxon>Onchocercidae</taxon>
        <taxon>Acanthocheilonema</taxon>
    </lineage>
</organism>
<name>A0A498S5S7_ACAVI</name>
<dbReference type="Gene3D" id="3.40.1190.10">
    <property type="entry name" value="Mur-like, catalytic domain"/>
    <property type="match status" value="1"/>
</dbReference>
<feature type="region of interest" description="Disordered" evidence="13">
    <location>
        <begin position="141"/>
        <end position="160"/>
    </location>
</feature>
<dbReference type="UniPathway" id="UPA00850"/>
<sequence length="853" mass="96501">MGLDRRRILETSLFDLEQIVTVHYLMYVLSGEVNISDSVSSSSADDTTVNRKFYRTQLVRDCDLEEIRQTYKEVETCEIYALHTKPIKSLYLLYSVDGLEDAEYERTDPERSWLSYPETKTKTEEMLAHYGVISANEVKKKRTQKDLSLSTSRSPEPMAKKTKNNITSLFMQAAKLNKEETPSMDNVSQEKQRNVGKKANILLGEPIKHRGQRIVIDSKEQDVNDKTNSAENSTEITALEKKDIVETRNTLLTQDDIFSDGDSNPDKMDCEGNRKKEIAEEIVDPKKLPQFSGNDSLKNGSDCGSRKKVIRKEYVTETFLDVDGFMVTKQVLKEIELEPSSTNTSSETRGKTTNTKFLDNKERRNTKRSLLLRCCEYILIGRTGFFYSSSTINLWRLLDTVAPESISKMSTSYKESVARLNGLQNNAATIRKLLNEHGQTPNVNHVMTKWCLDKCNIKLEEIDRLNVIHVSGTKGKGSTCAFTESILRQLGFKTGFYSSPHLVNVRERIRINGDPLLEEDFVKYFEHIYNSLKKAVEKSDKTAMMPSYFKFLTVMAFHVFIKEKVDVAIVEVGIGGEYDCTNIIQNPVVCGVTTLDYDHVEMLGSTIESIAWHKAGIFKNGGIAVVSEQPNAAMQVLRERAAFKNCLMQIAPSFSAYGWPISNVEYGISGIHQQLNITLAFQLVKLWLEKVCKFTDLFKNTQLSNSEVLPGFVVPQKFLDGIRLCRWRGRSQIIKRGSITYYLDGAHTPKSLEKCNFNLALFCPSRLSPVMDQHSDQADYTHSDHGQLAKVANHATLWRNFGFDDSTAEEFDCVQKAVERIEKLGAAKNEVIVLVTGSLHLVGNVLAALDFQV</sequence>
<keyword evidence="4" id="KW-0554">One-carbon metabolism</keyword>
<keyword evidence="15" id="KW-1185">Reference proteome</keyword>
<comment type="pathway">
    <text evidence="1">Cofactor biosynthesis; tetrahydrofolylpolyglutamate biosynthesis.</text>
</comment>
<dbReference type="InterPro" id="IPR001645">
    <property type="entry name" value="Folylpolyglutamate_synth"/>
</dbReference>
<evidence type="ECO:0000256" key="3">
    <source>
        <dbReference type="ARBA" id="ARBA00013025"/>
    </source>
</evidence>
<evidence type="ECO:0000313" key="14">
    <source>
        <dbReference type="EMBL" id="VBB26824.1"/>
    </source>
</evidence>